<accession>A0AA36IZI2</accession>
<protein>
    <submittedName>
        <fullName evidence="1">Uncharacterized protein</fullName>
    </submittedName>
</protein>
<dbReference type="InterPro" id="IPR011008">
    <property type="entry name" value="Dimeric_a/b-barrel"/>
</dbReference>
<dbReference type="SUPFAM" id="SSF54909">
    <property type="entry name" value="Dimeric alpha+beta barrel"/>
    <property type="match status" value="1"/>
</dbReference>
<evidence type="ECO:0000313" key="1">
    <source>
        <dbReference type="EMBL" id="CAJ1396858.1"/>
    </source>
</evidence>
<gene>
    <name evidence="1" type="ORF">EVOR1521_LOCUS20995</name>
</gene>
<dbReference type="EMBL" id="CAUJNA010003245">
    <property type="protein sequence ID" value="CAJ1396858.1"/>
    <property type="molecule type" value="Genomic_DNA"/>
</dbReference>
<name>A0AA36IZI2_9DINO</name>
<reference evidence="1" key="1">
    <citation type="submission" date="2023-08" db="EMBL/GenBank/DDBJ databases">
        <authorList>
            <person name="Chen Y."/>
            <person name="Shah S."/>
            <person name="Dougan E. K."/>
            <person name="Thang M."/>
            <person name="Chan C."/>
        </authorList>
    </citation>
    <scope>NUCLEOTIDE SEQUENCE</scope>
</reference>
<sequence>MVVRRIIGRIRAISDWFEELDIAEIYLLYMAAGMYAGTMYGTYVRRGKLAAPESDFLLTSIYHVPEEKKKAFEATWSDQARLAQRQPGYEWTKTYKAIDWSESPFSYVTFRMWNESGSYLRMVQFDPTWKELTKRLKETIISQQDTVYRILVDDSVKRIIE</sequence>
<dbReference type="Gene3D" id="3.30.70.100">
    <property type="match status" value="1"/>
</dbReference>
<proteinExistence type="predicted"/>
<comment type="caution">
    <text evidence="1">The sequence shown here is derived from an EMBL/GenBank/DDBJ whole genome shotgun (WGS) entry which is preliminary data.</text>
</comment>
<organism evidence="1 2">
    <name type="scientific">Effrenium voratum</name>
    <dbReference type="NCBI Taxonomy" id="2562239"/>
    <lineage>
        <taxon>Eukaryota</taxon>
        <taxon>Sar</taxon>
        <taxon>Alveolata</taxon>
        <taxon>Dinophyceae</taxon>
        <taxon>Suessiales</taxon>
        <taxon>Symbiodiniaceae</taxon>
        <taxon>Effrenium</taxon>
    </lineage>
</organism>
<dbReference type="AlphaFoldDB" id="A0AA36IZI2"/>
<evidence type="ECO:0000313" key="2">
    <source>
        <dbReference type="Proteomes" id="UP001178507"/>
    </source>
</evidence>
<keyword evidence="2" id="KW-1185">Reference proteome</keyword>
<dbReference type="Proteomes" id="UP001178507">
    <property type="component" value="Unassembled WGS sequence"/>
</dbReference>